<dbReference type="AlphaFoldDB" id="A0A9Q1DIU0"/>
<gene>
    <name evidence="2" type="ORF">COCON_G00106940</name>
</gene>
<evidence type="ECO:0000313" key="2">
    <source>
        <dbReference type="EMBL" id="KAJ8271835.1"/>
    </source>
</evidence>
<evidence type="ECO:0000256" key="1">
    <source>
        <dbReference type="SAM" id="MobiDB-lite"/>
    </source>
</evidence>
<reference evidence="2" key="1">
    <citation type="journal article" date="2023" name="Science">
        <title>Genome structures resolve the early diversification of teleost fishes.</title>
        <authorList>
            <person name="Parey E."/>
            <person name="Louis A."/>
            <person name="Montfort J."/>
            <person name="Bouchez O."/>
            <person name="Roques C."/>
            <person name="Iampietro C."/>
            <person name="Lluch J."/>
            <person name="Castinel A."/>
            <person name="Donnadieu C."/>
            <person name="Desvignes T."/>
            <person name="Floi Bucao C."/>
            <person name="Jouanno E."/>
            <person name="Wen M."/>
            <person name="Mejri S."/>
            <person name="Dirks R."/>
            <person name="Jansen H."/>
            <person name="Henkel C."/>
            <person name="Chen W.J."/>
            <person name="Zahm M."/>
            <person name="Cabau C."/>
            <person name="Klopp C."/>
            <person name="Thompson A.W."/>
            <person name="Robinson-Rechavi M."/>
            <person name="Braasch I."/>
            <person name="Lecointre G."/>
            <person name="Bobe J."/>
            <person name="Postlethwait J.H."/>
            <person name="Berthelot C."/>
            <person name="Roest Crollius H."/>
            <person name="Guiguen Y."/>
        </authorList>
    </citation>
    <scope>NUCLEOTIDE SEQUENCE</scope>
    <source>
        <strain evidence="2">Concon-B</strain>
    </source>
</reference>
<protein>
    <submittedName>
        <fullName evidence="2">Uncharacterized protein</fullName>
    </submittedName>
</protein>
<comment type="caution">
    <text evidence="2">The sequence shown here is derived from an EMBL/GenBank/DDBJ whole genome shotgun (WGS) entry which is preliminary data.</text>
</comment>
<name>A0A9Q1DIU0_CONCO</name>
<feature type="region of interest" description="Disordered" evidence="1">
    <location>
        <begin position="45"/>
        <end position="77"/>
    </location>
</feature>
<dbReference type="EMBL" id="JAFJMO010000007">
    <property type="protein sequence ID" value="KAJ8271835.1"/>
    <property type="molecule type" value="Genomic_DNA"/>
</dbReference>
<evidence type="ECO:0000313" key="3">
    <source>
        <dbReference type="Proteomes" id="UP001152803"/>
    </source>
</evidence>
<proteinExistence type="predicted"/>
<feature type="region of interest" description="Disordered" evidence="1">
    <location>
        <begin position="1"/>
        <end position="23"/>
    </location>
</feature>
<keyword evidence="3" id="KW-1185">Reference proteome</keyword>
<sequence length="77" mass="8354">MQPVPSQAFLTPTPTPTPTDPHPYLEKLLLLRCAGLQPWTKAEGHADLPTSLEQPSDWPPPLLCRVHQGSYGDQGAG</sequence>
<accession>A0A9Q1DIU0</accession>
<feature type="compositionally biased region" description="Polar residues" evidence="1">
    <location>
        <begin position="1"/>
        <end position="10"/>
    </location>
</feature>
<organism evidence="2 3">
    <name type="scientific">Conger conger</name>
    <name type="common">Conger eel</name>
    <name type="synonym">Muraena conger</name>
    <dbReference type="NCBI Taxonomy" id="82655"/>
    <lineage>
        <taxon>Eukaryota</taxon>
        <taxon>Metazoa</taxon>
        <taxon>Chordata</taxon>
        <taxon>Craniata</taxon>
        <taxon>Vertebrata</taxon>
        <taxon>Euteleostomi</taxon>
        <taxon>Actinopterygii</taxon>
        <taxon>Neopterygii</taxon>
        <taxon>Teleostei</taxon>
        <taxon>Anguilliformes</taxon>
        <taxon>Congridae</taxon>
        <taxon>Conger</taxon>
    </lineage>
</organism>
<dbReference type="Proteomes" id="UP001152803">
    <property type="component" value="Unassembled WGS sequence"/>
</dbReference>